<dbReference type="GO" id="GO:0017076">
    <property type="term" value="F:purine nucleotide binding"/>
    <property type="evidence" value="ECO:0007669"/>
    <property type="project" value="InterPro"/>
</dbReference>
<keyword evidence="3" id="KW-1185">Reference proteome</keyword>
<dbReference type="Gene3D" id="3.40.449.10">
    <property type="entry name" value="Phosphoenolpyruvate Carboxykinase, domain 1"/>
    <property type="match status" value="1"/>
</dbReference>
<name>A0A8J3JTD8_9ACTN</name>
<dbReference type="GO" id="GO:0006094">
    <property type="term" value="P:gluconeogenesis"/>
    <property type="evidence" value="ECO:0007669"/>
    <property type="project" value="InterPro"/>
</dbReference>
<dbReference type="Proteomes" id="UP000601223">
    <property type="component" value="Unassembled WGS sequence"/>
</dbReference>
<dbReference type="RefSeq" id="WP_203753240.1">
    <property type="nucleotide sequence ID" value="NZ_BONF01000039.1"/>
</dbReference>
<protein>
    <recommendedName>
        <fullName evidence="1">Phosphoenolpyruvate carboxykinase GTP-utilising N-terminal domain-containing protein</fullName>
    </recommendedName>
</protein>
<reference evidence="2 3" key="1">
    <citation type="submission" date="2021-01" db="EMBL/GenBank/DDBJ databases">
        <title>Whole genome shotgun sequence of Catellatospora bangladeshensis NBRC 107357.</title>
        <authorList>
            <person name="Komaki H."/>
            <person name="Tamura T."/>
        </authorList>
    </citation>
    <scope>NUCLEOTIDE SEQUENCE [LARGE SCALE GENOMIC DNA]</scope>
    <source>
        <strain evidence="2 3">NBRC 107357</strain>
    </source>
</reference>
<dbReference type="Pfam" id="PF17297">
    <property type="entry name" value="PEPCK_N"/>
    <property type="match status" value="1"/>
</dbReference>
<accession>A0A8J3JTD8</accession>
<dbReference type="EMBL" id="BONF01000039">
    <property type="protein sequence ID" value="GIF84648.1"/>
    <property type="molecule type" value="Genomic_DNA"/>
</dbReference>
<proteinExistence type="predicted"/>
<dbReference type="SUPFAM" id="SSF68923">
    <property type="entry name" value="PEP carboxykinase N-terminal domain"/>
    <property type="match status" value="1"/>
</dbReference>
<dbReference type="GO" id="GO:0004611">
    <property type="term" value="F:phosphoenolpyruvate carboxykinase activity"/>
    <property type="evidence" value="ECO:0007669"/>
    <property type="project" value="InterPro"/>
</dbReference>
<dbReference type="AlphaFoldDB" id="A0A8J3JTD8"/>
<evidence type="ECO:0000313" key="3">
    <source>
        <dbReference type="Proteomes" id="UP000601223"/>
    </source>
</evidence>
<feature type="domain" description="Phosphoenolpyruvate carboxykinase GTP-utilising N-terminal" evidence="1">
    <location>
        <begin position="22"/>
        <end position="76"/>
    </location>
</feature>
<comment type="caution">
    <text evidence="2">The sequence shown here is derived from an EMBL/GenBank/DDBJ whole genome shotgun (WGS) entry which is preliminary data.</text>
</comment>
<sequence length="80" mass="8655">MTVATTPGLAPAPTAHARLLAWVGEVAALTTPAEVVWCDGSDEEWQRLTGRLVDAGTLVRLADEHKPNSFWARSGRNWTA</sequence>
<dbReference type="InterPro" id="IPR035078">
    <property type="entry name" value="PEP_carboxykinase_GTP_N"/>
</dbReference>
<evidence type="ECO:0000259" key="1">
    <source>
        <dbReference type="Pfam" id="PF17297"/>
    </source>
</evidence>
<evidence type="ECO:0000313" key="2">
    <source>
        <dbReference type="EMBL" id="GIF84648.1"/>
    </source>
</evidence>
<gene>
    <name evidence="2" type="ORF">Cba03nite_59970</name>
</gene>
<dbReference type="InterPro" id="IPR008210">
    <property type="entry name" value="PEP_carboxykinase_N"/>
</dbReference>
<organism evidence="2 3">
    <name type="scientific">Catellatospora bangladeshensis</name>
    <dbReference type="NCBI Taxonomy" id="310355"/>
    <lineage>
        <taxon>Bacteria</taxon>
        <taxon>Bacillati</taxon>
        <taxon>Actinomycetota</taxon>
        <taxon>Actinomycetes</taxon>
        <taxon>Micromonosporales</taxon>
        <taxon>Micromonosporaceae</taxon>
        <taxon>Catellatospora</taxon>
    </lineage>
</organism>